<protein>
    <submittedName>
        <fullName evidence="1">Flavin reductase</fullName>
    </submittedName>
</protein>
<comment type="caution">
    <text evidence="1">The sequence shown here is derived from an EMBL/GenBank/DDBJ whole genome shotgun (WGS) entry which is preliminary data.</text>
</comment>
<organism evidence="1 2">
    <name type="scientific">Micromonospora antibiotica</name>
    <dbReference type="NCBI Taxonomy" id="2807623"/>
    <lineage>
        <taxon>Bacteria</taxon>
        <taxon>Bacillati</taxon>
        <taxon>Actinomycetota</taxon>
        <taxon>Actinomycetes</taxon>
        <taxon>Micromonosporales</taxon>
        <taxon>Micromonosporaceae</taxon>
        <taxon>Micromonospora</taxon>
    </lineage>
</organism>
<gene>
    <name evidence="1" type="ORF">JQN83_21705</name>
</gene>
<sequence>MPGPHTPVRPLWLCRVDARPWPCGEAKLALLTRYDGDRPGLLILLSRLSVEASTHLTQLDSGRRADLTNRFLRWAYPPDG</sequence>
<name>A0ABS3VCQ1_9ACTN</name>
<evidence type="ECO:0000313" key="1">
    <source>
        <dbReference type="EMBL" id="MBO4163408.1"/>
    </source>
</evidence>
<keyword evidence="2" id="KW-1185">Reference proteome</keyword>
<evidence type="ECO:0000313" key="2">
    <source>
        <dbReference type="Proteomes" id="UP000671399"/>
    </source>
</evidence>
<proteinExistence type="predicted"/>
<accession>A0ABS3VCQ1</accession>
<reference evidence="1 2" key="1">
    <citation type="submission" date="2021-03" db="EMBL/GenBank/DDBJ databases">
        <authorList>
            <person name="Lee D.-H."/>
        </authorList>
    </citation>
    <scope>NUCLEOTIDE SEQUENCE [LARGE SCALE GENOMIC DNA]</scope>
    <source>
        <strain evidence="1 2">MMS20-R2-23</strain>
    </source>
</reference>
<dbReference type="EMBL" id="JAGFWR010000014">
    <property type="protein sequence ID" value="MBO4163408.1"/>
    <property type="molecule type" value="Genomic_DNA"/>
</dbReference>
<dbReference type="Proteomes" id="UP000671399">
    <property type="component" value="Unassembled WGS sequence"/>
</dbReference>